<dbReference type="CDD" id="cd09117">
    <property type="entry name" value="PLDc_Bfil_DEXD_like"/>
    <property type="match status" value="1"/>
</dbReference>
<dbReference type="AlphaFoldDB" id="A0A9W4KSB0"/>
<evidence type="ECO:0000313" key="4">
    <source>
        <dbReference type="Proteomes" id="UP000789326"/>
    </source>
</evidence>
<proteinExistence type="predicted"/>
<dbReference type="RefSeq" id="WP_230301123.1">
    <property type="nucleotide sequence ID" value="NZ_CAKKMG010000009.1"/>
</dbReference>
<evidence type="ECO:0000259" key="2">
    <source>
        <dbReference type="Pfam" id="PF20731"/>
    </source>
</evidence>
<evidence type="ECO:0008006" key="5">
    <source>
        <dbReference type="Google" id="ProtNLM"/>
    </source>
</evidence>
<name>A0A9W4KSB0_9BACI</name>
<dbReference type="Pfam" id="PF09565">
    <property type="entry name" value="RE_NgoFVII"/>
    <property type="match status" value="1"/>
</dbReference>
<organism evidence="3 4">
    <name type="scientific">Peribacillus simplex</name>
    <dbReference type="NCBI Taxonomy" id="1478"/>
    <lineage>
        <taxon>Bacteria</taxon>
        <taxon>Bacillati</taxon>
        <taxon>Bacillota</taxon>
        <taxon>Bacilli</taxon>
        <taxon>Bacillales</taxon>
        <taxon>Bacillaceae</taxon>
        <taxon>Peribacillus</taxon>
    </lineage>
</organism>
<dbReference type="Proteomes" id="UP000789326">
    <property type="component" value="Unassembled WGS sequence"/>
</dbReference>
<reference evidence="3" key="1">
    <citation type="submission" date="2021-11" db="EMBL/GenBank/DDBJ databases">
        <authorList>
            <person name="Bulgarelli D."/>
        </authorList>
    </citation>
    <scope>NUCLEOTIDE SEQUENCE</scope>
    <source>
        <strain evidence="3">Bi133</strain>
    </source>
</reference>
<feature type="domain" description="Restriction endonuclease type II NgoFVII C-terminal B3-like DNA-binding" evidence="2">
    <location>
        <begin position="197"/>
        <end position="311"/>
    </location>
</feature>
<comment type="caution">
    <text evidence="3">The sequence shown here is derived from an EMBL/GenBank/DDBJ whole genome shotgun (WGS) entry which is preliminary data.</text>
</comment>
<gene>
    <name evidence="3" type="ORF">SRABI133_01148</name>
</gene>
<protein>
    <recommendedName>
        <fullName evidence="5">NgoFVII family restriction endonuclease</fullName>
    </recommendedName>
</protein>
<dbReference type="InterPro" id="IPR019065">
    <property type="entry name" value="RE_NgoFVII_N"/>
</dbReference>
<accession>A0A9W4KSB0</accession>
<dbReference type="InterPro" id="IPR048923">
    <property type="entry name" value="RE_NgoFVII_C"/>
</dbReference>
<dbReference type="Pfam" id="PF20731">
    <property type="entry name" value="RE_NgoFVII_C"/>
    <property type="match status" value="1"/>
</dbReference>
<sequence>MYYISELESIALDEPYELGYRTLRILSGYASATFLTHVLNKYRDLEIELIIGMARKDGIKRWDHEQFKRIMAEFQNVKIRYNKTLPGIHTKIYHWTNGRLHNNTKTFIGSANFSWNGFRDQKELLAESHYENIVEVFEVKDAILCTDPNVEDYIKFYNVSVIGREYGDLSIQIRRREEQILRTSHYRLDYVDLPLLIQNDTAIHEIGGLNWGQRADRDPNQAYIPVPARIHQENMAFFPPRKQEFTMLTDDGEHMVCVIAQDNNKAIETPGNNSILGIYFRNRLGVTLGARVDVQDVVNYGRTTVRVYKLDSETYFMDYGVGTNGT</sequence>
<evidence type="ECO:0000313" key="3">
    <source>
        <dbReference type="EMBL" id="CAH0169454.1"/>
    </source>
</evidence>
<feature type="domain" description="Restriction endonuclease type II NgoFVII N-terminal" evidence="1">
    <location>
        <begin position="14"/>
        <end position="151"/>
    </location>
</feature>
<dbReference type="Gene3D" id="3.30.870.10">
    <property type="entry name" value="Endonuclease Chain A"/>
    <property type="match status" value="1"/>
</dbReference>
<dbReference type="EMBL" id="CAKKMG010000009">
    <property type="protein sequence ID" value="CAH0169454.1"/>
    <property type="molecule type" value="Genomic_DNA"/>
</dbReference>
<evidence type="ECO:0000259" key="1">
    <source>
        <dbReference type="Pfam" id="PF09565"/>
    </source>
</evidence>